<keyword evidence="4" id="KW-1185">Reference proteome</keyword>
<dbReference type="InterPro" id="IPR002123">
    <property type="entry name" value="Plipid/glycerol_acylTrfase"/>
</dbReference>
<protein>
    <submittedName>
        <fullName evidence="3">Acyltransferase</fullName>
    </submittedName>
</protein>
<keyword evidence="1" id="KW-0812">Transmembrane</keyword>
<dbReference type="Pfam" id="PF01553">
    <property type="entry name" value="Acyltransferase"/>
    <property type="match status" value="1"/>
</dbReference>
<keyword evidence="1" id="KW-0472">Membrane</keyword>
<comment type="caution">
    <text evidence="3">The sequence shown here is derived from an EMBL/GenBank/DDBJ whole genome shotgun (WGS) entry which is preliminary data.</text>
</comment>
<dbReference type="EMBL" id="QEQK01000005">
    <property type="protein sequence ID" value="PWN56459.1"/>
    <property type="molecule type" value="Genomic_DNA"/>
</dbReference>
<feature type="transmembrane region" description="Helical" evidence="1">
    <location>
        <begin position="45"/>
        <end position="70"/>
    </location>
</feature>
<keyword evidence="3" id="KW-0808">Transferase</keyword>
<evidence type="ECO:0000313" key="4">
    <source>
        <dbReference type="Proteomes" id="UP000251800"/>
    </source>
</evidence>
<gene>
    <name evidence="3" type="ORF">DEH80_06385</name>
</gene>
<dbReference type="PANTHER" id="PTHR10983:SF16">
    <property type="entry name" value="LYSOCARDIOLIPIN ACYLTRANSFERASE 1"/>
    <property type="match status" value="1"/>
</dbReference>
<name>A0A363UM03_9GAMM</name>
<accession>A0A363UM03</accession>
<evidence type="ECO:0000256" key="1">
    <source>
        <dbReference type="SAM" id="Phobius"/>
    </source>
</evidence>
<dbReference type="PANTHER" id="PTHR10983">
    <property type="entry name" value="1-ACYLGLYCEROL-3-PHOSPHATE ACYLTRANSFERASE-RELATED"/>
    <property type="match status" value="1"/>
</dbReference>
<dbReference type="CDD" id="cd07990">
    <property type="entry name" value="LPLAT_LCLAT1-like"/>
    <property type="match status" value="1"/>
</dbReference>
<keyword evidence="3" id="KW-0012">Acyltransferase</keyword>
<feature type="domain" description="Phospholipid/glycerol acyltransferase" evidence="2">
    <location>
        <begin position="125"/>
        <end position="246"/>
    </location>
</feature>
<dbReference type="SUPFAM" id="SSF69593">
    <property type="entry name" value="Glycerol-3-phosphate (1)-acyltransferase"/>
    <property type="match status" value="1"/>
</dbReference>
<dbReference type="Proteomes" id="UP000251800">
    <property type="component" value="Unassembled WGS sequence"/>
</dbReference>
<dbReference type="GO" id="GO:0016746">
    <property type="term" value="F:acyltransferase activity"/>
    <property type="evidence" value="ECO:0007669"/>
    <property type="project" value="UniProtKB-KW"/>
</dbReference>
<sequence>MSLTWGTASHRTFVRMRSPSWSMPSTATRSNRPDPGPLQVLRLQLTAAVTLTLAVLWLVGCFGLLLPFALIKLALPFEPIRRWTAGRMDRVVGLFSGGLGRLLHWMRVGGYRLEVDGALHQDRTYLLICNHQSWVDIVYLLILHHRRIPFPRFFLKRELLWFPIIGFACWAMDFPFMRRYSSRQRAANPALAQRDLDTARKACERYRNTPVTIINYVEGTRLSRARHQAQQSPWQHLLRPRAGGIHYVMSAMGDQLAGVIDTTVVYPTPEGPGFWRFLTGAEQPVLIRMRLRPVPAGLAMEDPDSRQRAEAWINGLWDEKDADIAAMRRELPP</sequence>
<evidence type="ECO:0000259" key="2">
    <source>
        <dbReference type="SMART" id="SM00563"/>
    </source>
</evidence>
<dbReference type="OrthoDB" id="319710at2"/>
<evidence type="ECO:0000313" key="3">
    <source>
        <dbReference type="EMBL" id="PWN56459.1"/>
    </source>
</evidence>
<dbReference type="NCBIfam" id="NF010621">
    <property type="entry name" value="PRK14014.1"/>
    <property type="match status" value="1"/>
</dbReference>
<organism evidence="3 4">
    <name type="scientific">Abyssibacter profundi</name>
    <dbReference type="NCBI Taxonomy" id="2182787"/>
    <lineage>
        <taxon>Bacteria</taxon>
        <taxon>Pseudomonadati</taxon>
        <taxon>Pseudomonadota</taxon>
        <taxon>Gammaproteobacteria</taxon>
        <taxon>Chromatiales</taxon>
        <taxon>Oceanococcaceae</taxon>
        <taxon>Abyssibacter</taxon>
    </lineage>
</organism>
<proteinExistence type="predicted"/>
<keyword evidence="1" id="KW-1133">Transmembrane helix</keyword>
<reference evidence="3 4" key="1">
    <citation type="submission" date="2018-05" db="EMBL/GenBank/DDBJ databases">
        <title>Abyssibacter profundi OUC007T gen. nov., sp. nov, a marine bacterium isolated from seawater of the Mariana Trench.</title>
        <authorList>
            <person name="Zhou S."/>
        </authorList>
    </citation>
    <scope>NUCLEOTIDE SEQUENCE [LARGE SCALE GENOMIC DNA]</scope>
    <source>
        <strain evidence="3 4">OUC007</strain>
    </source>
</reference>
<dbReference type="AlphaFoldDB" id="A0A363UM03"/>
<dbReference type="SMART" id="SM00563">
    <property type="entry name" value="PlsC"/>
    <property type="match status" value="1"/>
</dbReference>